<comment type="caution">
    <text evidence="1">The sequence shown here is derived from an EMBL/GenBank/DDBJ whole genome shotgun (WGS) entry which is preliminary data.</text>
</comment>
<evidence type="ECO:0000313" key="2">
    <source>
        <dbReference type="Proteomes" id="UP001160148"/>
    </source>
</evidence>
<gene>
    <name evidence="1" type="ORF">MEUPH1_LOCUS8238</name>
</gene>
<accession>A0AAV0W7Z6</accession>
<sequence length="71" mass="8267">MTTYQPEVGGEYTTGYLKTLIKTKELHKDLEKMEFLSTVLTNPDLKFYATSDTVQKVDRNHKVVPTIRKFK</sequence>
<dbReference type="AlphaFoldDB" id="A0AAV0W7Z6"/>
<organism evidence="1 2">
    <name type="scientific">Macrosiphum euphorbiae</name>
    <name type="common">potato aphid</name>
    <dbReference type="NCBI Taxonomy" id="13131"/>
    <lineage>
        <taxon>Eukaryota</taxon>
        <taxon>Metazoa</taxon>
        <taxon>Ecdysozoa</taxon>
        <taxon>Arthropoda</taxon>
        <taxon>Hexapoda</taxon>
        <taxon>Insecta</taxon>
        <taxon>Pterygota</taxon>
        <taxon>Neoptera</taxon>
        <taxon>Paraneoptera</taxon>
        <taxon>Hemiptera</taxon>
        <taxon>Sternorrhyncha</taxon>
        <taxon>Aphidomorpha</taxon>
        <taxon>Aphidoidea</taxon>
        <taxon>Aphididae</taxon>
        <taxon>Macrosiphini</taxon>
        <taxon>Macrosiphum</taxon>
    </lineage>
</organism>
<keyword evidence="2" id="KW-1185">Reference proteome</keyword>
<proteinExistence type="predicted"/>
<name>A0AAV0W7Z6_9HEMI</name>
<dbReference type="Proteomes" id="UP001160148">
    <property type="component" value="Unassembled WGS sequence"/>
</dbReference>
<protein>
    <submittedName>
        <fullName evidence="1">Uncharacterized protein</fullName>
    </submittedName>
</protein>
<evidence type="ECO:0000313" key="1">
    <source>
        <dbReference type="EMBL" id="CAI6351933.1"/>
    </source>
</evidence>
<dbReference type="EMBL" id="CARXXK010000001">
    <property type="protein sequence ID" value="CAI6351933.1"/>
    <property type="molecule type" value="Genomic_DNA"/>
</dbReference>
<reference evidence="1 2" key="1">
    <citation type="submission" date="2023-01" db="EMBL/GenBank/DDBJ databases">
        <authorList>
            <person name="Whitehead M."/>
        </authorList>
    </citation>
    <scope>NUCLEOTIDE SEQUENCE [LARGE SCALE GENOMIC DNA]</scope>
</reference>